<evidence type="ECO:0000256" key="2">
    <source>
        <dbReference type="ARBA" id="ARBA00012513"/>
    </source>
</evidence>
<dbReference type="GO" id="GO:0004674">
    <property type="term" value="F:protein serine/threonine kinase activity"/>
    <property type="evidence" value="ECO:0007669"/>
    <property type="project" value="UniProtKB-KW"/>
</dbReference>
<dbReference type="CDD" id="cd00180">
    <property type="entry name" value="PKc"/>
    <property type="match status" value="1"/>
</dbReference>
<dbReference type="InterPro" id="IPR008271">
    <property type="entry name" value="Ser/Thr_kinase_AS"/>
</dbReference>
<dbReference type="STRING" id="1231657.A0A1Y1YQW3"/>
<protein>
    <recommendedName>
        <fullName evidence="2">non-specific serine/threonine protein kinase</fullName>
        <ecNumber evidence="2">2.7.11.1</ecNumber>
    </recommendedName>
    <alternativeName>
        <fullName evidence="9">Autophagy-related protein 1</fullName>
    </alternativeName>
</protein>
<dbReference type="OrthoDB" id="10252171at2759"/>
<dbReference type="Pfam" id="PF00069">
    <property type="entry name" value="Pkinase"/>
    <property type="match status" value="1"/>
</dbReference>
<dbReference type="AlphaFoldDB" id="A0A1Y1YQW3"/>
<keyword evidence="5" id="KW-0547">Nucleotide-binding</keyword>
<dbReference type="PANTHER" id="PTHR24348">
    <property type="entry name" value="SERINE/THREONINE-PROTEIN KINASE UNC-51-RELATED"/>
    <property type="match status" value="1"/>
</dbReference>
<keyword evidence="7" id="KW-0067">ATP-binding</keyword>
<dbReference type="SUPFAM" id="SSF56112">
    <property type="entry name" value="Protein kinase-like (PK-like)"/>
    <property type="match status" value="1"/>
</dbReference>
<dbReference type="PROSITE" id="PS50011">
    <property type="entry name" value="PROTEIN_KINASE_DOM"/>
    <property type="match status" value="1"/>
</dbReference>
<comment type="catalytic activity">
    <reaction evidence="10">
        <text>L-threonyl-[protein] + ATP = O-phospho-L-threonyl-[protein] + ADP + H(+)</text>
        <dbReference type="Rhea" id="RHEA:46608"/>
        <dbReference type="Rhea" id="RHEA-COMP:11060"/>
        <dbReference type="Rhea" id="RHEA-COMP:11605"/>
        <dbReference type="ChEBI" id="CHEBI:15378"/>
        <dbReference type="ChEBI" id="CHEBI:30013"/>
        <dbReference type="ChEBI" id="CHEBI:30616"/>
        <dbReference type="ChEBI" id="CHEBI:61977"/>
        <dbReference type="ChEBI" id="CHEBI:456216"/>
        <dbReference type="EC" id="2.7.11.1"/>
    </reaction>
</comment>
<organism evidence="13 14">
    <name type="scientific">Clohesyomyces aquaticus</name>
    <dbReference type="NCBI Taxonomy" id="1231657"/>
    <lineage>
        <taxon>Eukaryota</taxon>
        <taxon>Fungi</taxon>
        <taxon>Dikarya</taxon>
        <taxon>Ascomycota</taxon>
        <taxon>Pezizomycotina</taxon>
        <taxon>Dothideomycetes</taxon>
        <taxon>Pleosporomycetidae</taxon>
        <taxon>Pleosporales</taxon>
        <taxon>Lindgomycetaceae</taxon>
        <taxon>Clohesyomyces</taxon>
    </lineage>
</organism>
<dbReference type="GO" id="GO:0000045">
    <property type="term" value="P:autophagosome assembly"/>
    <property type="evidence" value="ECO:0007669"/>
    <property type="project" value="TreeGrafter"/>
</dbReference>
<evidence type="ECO:0000256" key="3">
    <source>
        <dbReference type="ARBA" id="ARBA00022527"/>
    </source>
</evidence>
<comment type="subcellular location">
    <subcellularLocation>
        <location evidence="1">Preautophagosomal structure membrane</location>
        <topology evidence="1">Peripheral membrane protein</topology>
    </subcellularLocation>
</comment>
<evidence type="ECO:0000256" key="10">
    <source>
        <dbReference type="ARBA" id="ARBA00047899"/>
    </source>
</evidence>
<evidence type="ECO:0000313" key="13">
    <source>
        <dbReference type="EMBL" id="ORX99954.1"/>
    </source>
</evidence>
<evidence type="ECO:0000256" key="9">
    <source>
        <dbReference type="ARBA" id="ARBA00030237"/>
    </source>
</evidence>
<evidence type="ECO:0000256" key="5">
    <source>
        <dbReference type="ARBA" id="ARBA00022741"/>
    </source>
</evidence>
<dbReference type="GO" id="GO:0034045">
    <property type="term" value="C:phagophore assembly site membrane"/>
    <property type="evidence" value="ECO:0007669"/>
    <property type="project" value="UniProtKB-SubCell"/>
</dbReference>
<dbReference type="SMART" id="SM00220">
    <property type="entry name" value="S_TKc"/>
    <property type="match status" value="1"/>
</dbReference>
<evidence type="ECO:0000256" key="8">
    <source>
        <dbReference type="ARBA" id="ARBA00023006"/>
    </source>
</evidence>
<keyword evidence="4" id="KW-0808">Transferase</keyword>
<dbReference type="GO" id="GO:0005829">
    <property type="term" value="C:cytosol"/>
    <property type="evidence" value="ECO:0007669"/>
    <property type="project" value="TreeGrafter"/>
</dbReference>
<keyword evidence="14" id="KW-1185">Reference proteome</keyword>
<dbReference type="PROSITE" id="PS00108">
    <property type="entry name" value="PROTEIN_KINASE_ST"/>
    <property type="match status" value="1"/>
</dbReference>
<comment type="caution">
    <text evidence="13">The sequence shown here is derived from an EMBL/GenBank/DDBJ whole genome shotgun (WGS) entry which is preliminary data.</text>
</comment>
<accession>A0A1Y1YQW3</accession>
<dbReference type="PANTHER" id="PTHR24348:SF22">
    <property type="entry name" value="NON-SPECIFIC SERINE_THREONINE PROTEIN KINASE"/>
    <property type="match status" value="1"/>
</dbReference>
<sequence>MPGQLSDLVEDARLDTIFQLDLTTHTYHDSDPLAGQRTILRKEHWRRKKRLGVGGFGTVWLEECDDANKSGKLRAVKEIKRPKNLVEYDRELETLLKFSHRRYSRCFVRMSGWYHDDESIFIAMDYFPHGDLETYIRDSEGPLPEQEARDIVFQTLEGLAFMHRNRFAHRDLKPANILIQSQPPQDWWVKLTDFGLSKYIQDSQASFSHRGGTTSYMAPERHGFYASGHESSRRLPLAGDMWSLGEISHVMMTKRHIFESIYDVFQFTENGQKLPDLALRESKATLEAISFIRAVMMPAPEDRLTAEVARRHPWMSNITLSTHKSRRV</sequence>
<dbReference type="InterPro" id="IPR011009">
    <property type="entry name" value="Kinase-like_dom_sf"/>
</dbReference>
<evidence type="ECO:0000256" key="6">
    <source>
        <dbReference type="ARBA" id="ARBA00022777"/>
    </source>
</evidence>
<evidence type="ECO:0000313" key="14">
    <source>
        <dbReference type="Proteomes" id="UP000193144"/>
    </source>
</evidence>
<dbReference type="InterPro" id="IPR045269">
    <property type="entry name" value="Atg1-like"/>
</dbReference>
<evidence type="ECO:0000259" key="12">
    <source>
        <dbReference type="PROSITE" id="PS50011"/>
    </source>
</evidence>
<keyword evidence="6 13" id="KW-0418">Kinase</keyword>
<proteinExistence type="predicted"/>
<dbReference type="InterPro" id="IPR000719">
    <property type="entry name" value="Prot_kinase_dom"/>
</dbReference>
<dbReference type="Gene3D" id="1.10.510.10">
    <property type="entry name" value="Transferase(Phosphotransferase) domain 1"/>
    <property type="match status" value="1"/>
</dbReference>
<keyword evidence="3" id="KW-0723">Serine/threonine-protein kinase</keyword>
<comment type="catalytic activity">
    <reaction evidence="11">
        <text>L-seryl-[protein] + ATP = O-phospho-L-seryl-[protein] + ADP + H(+)</text>
        <dbReference type="Rhea" id="RHEA:17989"/>
        <dbReference type="Rhea" id="RHEA-COMP:9863"/>
        <dbReference type="Rhea" id="RHEA-COMP:11604"/>
        <dbReference type="ChEBI" id="CHEBI:15378"/>
        <dbReference type="ChEBI" id="CHEBI:29999"/>
        <dbReference type="ChEBI" id="CHEBI:30616"/>
        <dbReference type="ChEBI" id="CHEBI:83421"/>
        <dbReference type="ChEBI" id="CHEBI:456216"/>
        <dbReference type="EC" id="2.7.11.1"/>
    </reaction>
</comment>
<dbReference type="GO" id="GO:0010506">
    <property type="term" value="P:regulation of autophagy"/>
    <property type="evidence" value="ECO:0007669"/>
    <property type="project" value="InterPro"/>
</dbReference>
<evidence type="ECO:0000256" key="4">
    <source>
        <dbReference type="ARBA" id="ARBA00022679"/>
    </source>
</evidence>
<dbReference type="EC" id="2.7.11.1" evidence="2"/>
<gene>
    <name evidence="13" type="ORF">BCR34DRAFT_495002</name>
</gene>
<dbReference type="GO" id="GO:0005776">
    <property type="term" value="C:autophagosome"/>
    <property type="evidence" value="ECO:0007669"/>
    <property type="project" value="TreeGrafter"/>
</dbReference>
<dbReference type="EMBL" id="MCFA01000190">
    <property type="protein sequence ID" value="ORX99954.1"/>
    <property type="molecule type" value="Genomic_DNA"/>
</dbReference>
<evidence type="ECO:0000256" key="11">
    <source>
        <dbReference type="ARBA" id="ARBA00048679"/>
    </source>
</evidence>
<dbReference type="Proteomes" id="UP000193144">
    <property type="component" value="Unassembled WGS sequence"/>
</dbReference>
<feature type="domain" description="Protein kinase" evidence="12">
    <location>
        <begin position="45"/>
        <end position="315"/>
    </location>
</feature>
<dbReference type="GO" id="GO:0005524">
    <property type="term" value="F:ATP binding"/>
    <property type="evidence" value="ECO:0007669"/>
    <property type="project" value="UniProtKB-KW"/>
</dbReference>
<name>A0A1Y1YQW3_9PLEO</name>
<evidence type="ECO:0000256" key="7">
    <source>
        <dbReference type="ARBA" id="ARBA00022840"/>
    </source>
</evidence>
<evidence type="ECO:0000256" key="1">
    <source>
        <dbReference type="ARBA" id="ARBA00004623"/>
    </source>
</evidence>
<keyword evidence="8" id="KW-0072">Autophagy</keyword>
<reference evidence="13 14" key="1">
    <citation type="submission" date="2016-07" db="EMBL/GenBank/DDBJ databases">
        <title>Pervasive Adenine N6-methylation of Active Genes in Fungi.</title>
        <authorList>
            <consortium name="DOE Joint Genome Institute"/>
            <person name="Mondo S.J."/>
            <person name="Dannebaum R.O."/>
            <person name="Kuo R.C."/>
            <person name="Labutti K."/>
            <person name="Haridas S."/>
            <person name="Kuo A."/>
            <person name="Salamov A."/>
            <person name="Ahrendt S.R."/>
            <person name="Lipzen A."/>
            <person name="Sullivan W."/>
            <person name="Andreopoulos W.B."/>
            <person name="Clum A."/>
            <person name="Lindquist E."/>
            <person name="Daum C."/>
            <person name="Ramamoorthy G.K."/>
            <person name="Gryganskyi A."/>
            <person name="Culley D."/>
            <person name="Magnuson J.K."/>
            <person name="James T.Y."/>
            <person name="O'Malley M.A."/>
            <person name="Stajich J.E."/>
            <person name="Spatafora J.W."/>
            <person name="Visel A."/>
            <person name="Grigoriev I.V."/>
        </authorList>
    </citation>
    <scope>NUCLEOTIDE SEQUENCE [LARGE SCALE GENOMIC DNA]</scope>
    <source>
        <strain evidence="13 14">CBS 115471</strain>
    </source>
</reference>